<evidence type="ECO:0000259" key="7">
    <source>
        <dbReference type="PROSITE" id="PS51294"/>
    </source>
</evidence>
<comment type="subcellular location">
    <subcellularLocation>
        <location evidence="1">Nucleus</location>
    </subcellularLocation>
</comment>
<dbReference type="PANTHER" id="PTHR31003:SF16">
    <property type="entry name" value="TRANSCRIPTION FACTOR HHO2"/>
    <property type="match status" value="1"/>
</dbReference>
<evidence type="ECO:0000313" key="8">
    <source>
        <dbReference type="EMBL" id="GMH27524.1"/>
    </source>
</evidence>
<dbReference type="InterPro" id="IPR006447">
    <property type="entry name" value="Myb_dom_plants"/>
</dbReference>
<evidence type="ECO:0000256" key="4">
    <source>
        <dbReference type="ARBA" id="ARBA00023163"/>
    </source>
</evidence>
<feature type="region of interest" description="Disordered" evidence="6">
    <location>
        <begin position="183"/>
        <end position="208"/>
    </location>
</feature>
<evidence type="ECO:0000256" key="6">
    <source>
        <dbReference type="SAM" id="MobiDB-lite"/>
    </source>
</evidence>
<keyword evidence="3" id="KW-0238">DNA-binding</keyword>
<accession>A0AAD3Y500</accession>
<dbReference type="AlphaFoldDB" id="A0AAD3Y500"/>
<feature type="domain" description="HTH myb-type" evidence="7">
    <location>
        <begin position="201"/>
        <end position="261"/>
    </location>
</feature>
<name>A0AAD3Y500_NEPGR</name>
<reference evidence="8" key="1">
    <citation type="submission" date="2023-05" db="EMBL/GenBank/DDBJ databases">
        <title>Nepenthes gracilis genome sequencing.</title>
        <authorList>
            <person name="Fukushima K."/>
        </authorList>
    </citation>
    <scope>NUCLEOTIDE SEQUENCE</scope>
    <source>
        <strain evidence="8">SING2019-196</strain>
    </source>
</reference>
<evidence type="ECO:0000313" key="9">
    <source>
        <dbReference type="Proteomes" id="UP001279734"/>
    </source>
</evidence>
<dbReference type="Proteomes" id="UP001279734">
    <property type="component" value="Unassembled WGS sequence"/>
</dbReference>
<dbReference type="GO" id="GO:0003700">
    <property type="term" value="F:DNA-binding transcription factor activity"/>
    <property type="evidence" value="ECO:0007669"/>
    <property type="project" value="InterPro"/>
</dbReference>
<keyword evidence="4" id="KW-0804">Transcription</keyword>
<evidence type="ECO:0000256" key="1">
    <source>
        <dbReference type="ARBA" id="ARBA00004123"/>
    </source>
</evidence>
<gene>
    <name evidence="8" type="ORF">Nepgr_029367</name>
</gene>
<dbReference type="GO" id="GO:0003677">
    <property type="term" value="F:DNA binding"/>
    <property type="evidence" value="ECO:0007669"/>
    <property type="project" value="UniProtKB-KW"/>
</dbReference>
<keyword evidence="9" id="KW-1185">Reference proteome</keyword>
<dbReference type="InterPro" id="IPR058673">
    <property type="entry name" value="HHO5-like_N"/>
</dbReference>
<evidence type="ECO:0000256" key="2">
    <source>
        <dbReference type="ARBA" id="ARBA00023015"/>
    </source>
</evidence>
<proteinExistence type="predicted"/>
<keyword evidence="5" id="KW-0539">Nucleus</keyword>
<dbReference type="NCBIfam" id="TIGR01557">
    <property type="entry name" value="myb_SHAQKYF"/>
    <property type="match status" value="1"/>
</dbReference>
<feature type="compositionally biased region" description="Basic and acidic residues" evidence="6">
    <location>
        <begin position="192"/>
        <end position="201"/>
    </location>
</feature>
<dbReference type="InterPro" id="IPR009057">
    <property type="entry name" value="Homeodomain-like_sf"/>
</dbReference>
<protein>
    <recommendedName>
        <fullName evidence="7">HTH myb-type domain-containing protein</fullName>
    </recommendedName>
</protein>
<dbReference type="PANTHER" id="PTHR31003">
    <property type="entry name" value="MYB FAMILY TRANSCRIPTION FACTOR"/>
    <property type="match status" value="1"/>
</dbReference>
<keyword evidence="2" id="KW-0805">Transcription regulation</keyword>
<comment type="caution">
    <text evidence="8">The sequence shown here is derived from an EMBL/GenBank/DDBJ whole genome shotgun (WGS) entry which is preliminary data.</text>
</comment>
<dbReference type="SUPFAM" id="SSF46689">
    <property type="entry name" value="Homeodomain-like"/>
    <property type="match status" value="1"/>
</dbReference>
<feature type="compositionally biased region" description="Polar residues" evidence="6">
    <location>
        <begin position="97"/>
        <end position="106"/>
    </location>
</feature>
<dbReference type="InterPro" id="IPR017930">
    <property type="entry name" value="Myb_dom"/>
</dbReference>
<dbReference type="PROSITE" id="PS51294">
    <property type="entry name" value="HTH_MYB"/>
    <property type="match status" value="1"/>
</dbReference>
<organism evidence="8 9">
    <name type="scientific">Nepenthes gracilis</name>
    <name type="common">Slender pitcher plant</name>
    <dbReference type="NCBI Taxonomy" id="150966"/>
    <lineage>
        <taxon>Eukaryota</taxon>
        <taxon>Viridiplantae</taxon>
        <taxon>Streptophyta</taxon>
        <taxon>Embryophyta</taxon>
        <taxon>Tracheophyta</taxon>
        <taxon>Spermatophyta</taxon>
        <taxon>Magnoliopsida</taxon>
        <taxon>eudicotyledons</taxon>
        <taxon>Gunneridae</taxon>
        <taxon>Pentapetalae</taxon>
        <taxon>Caryophyllales</taxon>
        <taxon>Nepenthaceae</taxon>
        <taxon>Nepenthes</taxon>
    </lineage>
</organism>
<dbReference type="Gene3D" id="1.10.10.60">
    <property type="entry name" value="Homeodomain-like"/>
    <property type="match status" value="1"/>
</dbReference>
<dbReference type="FunFam" id="1.10.10.60:FF:000007">
    <property type="entry name" value="Two-component response regulator"/>
    <property type="match status" value="1"/>
</dbReference>
<dbReference type="Pfam" id="PF26575">
    <property type="entry name" value="HHO5_N"/>
    <property type="match status" value="1"/>
</dbReference>
<evidence type="ECO:0000256" key="3">
    <source>
        <dbReference type="ARBA" id="ARBA00023125"/>
    </source>
</evidence>
<dbReference type="InterPro" id="IPR044787">
    <property type="entry name" value="HHO5-like"/>
</dbReference>
<dbReference type="GO" id="GO:0005634">
    <property type="term" value="C:nucleus"/>
    <property type="evidence" value="ECO:0007669"/>
    <property type="project" value="UniProtKB-SubCell"/>
</dbReference>
<feature type="region of interest" description="Disordered" evidence="6">
    <location>
        <begin position="146"/>
        <end position="169"/>
    </location>
</feature>
<sequence length="302" mass="33646">MDDRENMQRCQEYISALEEERYKISVFQRELPLCFELVTQAVEACKQRFSGATTQCLNRQSDCSERTASDGPILEEFIPIRRSFSTDDDDELESLNPEVTENQGSDKSGKKSDWLRSVQLWNQTPDPPSKEDTQPRKVSVVEVKKNGGAFHPFRKENSDGNKPTSASAAVPAASACSTAEITAAEGGGSGGAKKDEKEGKSQRKARRCWSSEMHRRFLNALQQLGGSHVATPKQIRELMKADGLSNDEVKSHLQKYRLHTRRPTPSRQHNADSQAPQFIAVRGIWEPPPQEYAATAAGAILR</sequence>
<evidence type="ECO:0000256" key="5">
    <source>
        <dbReference type="ARBA" id="ARBA00023242"/>
    </source>
</evidence>
<dbReference type="EMBL" id="BSYO01000033">
    <property type="protein sequence ID" value="GMH27524.1"/>
    <property type="molecule type" value="Genomic_DNA"/>
</dbReference>
<feature type="region of interest" description="Disordered" evidence="6">
    <location>
        <begin position="81"/>
        <end position="113"/>
    </location>
</feature>